<accession>A0A6C0GKC9</accession>
<keyword evidence="1 3" id="KW-0378">Hydrolase</keyword>
<dbReference type="PRINTS" id="PR00111">
    <property type="entry name" value="ABHYDROLASE"/>
</dbReference>
<organism evidence="3 4">
    <name type="scientific">Rhodocytophaga rosea</name>
    <dbReference type="NCBI Taxonomy" id="2704465"/>
    <lineage>
        <taxon>Bacteria</taxon>
        <taxon>Pseudomonadati</taxon>
        <taxon>Bacteroidota</taxon>
        <taxon>Cytophagia</taxon>
        <taxon>Cytophagales</taxon>
        <taxon>Rhodocytophagaceae</taxon>
        <taxon>Rhodocytophaga</taxon>
    </lineage>
</organism>
<gene>
    <name evidence="3" type="ORF">GXP67_16540</name>
</gene>
<evidence type="ECO:0000259" key="2">
    <source>
        <dbReference type="Pfam" id="PF00561"/>
    </source>
</evidence>
<evidence type="ECO:0000313" key="3">
    <source>
        <dbReference type="EMBL" id="QHT68133.1"/>
    </source>
</evidence>
<evidence type="ECO:0000313" key="4">
    <source>
        <dbReference type="Proteomes" id="UP000480178"/>
    </source>
</evidence>
<dbReference type="EMBL" id="CP048222">
    <property type="protein sequence ID" value="QHT68133.1"/>
    <property type="molecule type" value="Genomic_DNA"/>
</dbReference>
<feature type="domain" description="AB hydrolase-1" evidence="2">
    <location>
        <begin position="14"/>
        <end position="110"/>
    </location>
</feature>
<dbReference type="InterPro" id="IPR000073">
    <property type="entry name" value="AB_hydrolase_1"/>
</dbReference>
<dbReference type="PANTHER" id="PTHR46118:SF4">
    <property type="entry name" value="PROTEIN ABHD11"/>
    <property type="match status" value="1"/>
</dbReference>
<dbReference type="Gene3D" id="3.40.50.1820">
    <property type="entry name" value="alpha/beta hydrolase"/>
    <property type="match status" value="1"/>
</dbReference>
<keyword evidence="4" id="KW-1185">Reference proteome</keyword>
<dbReference type="Proteomes" id="UP000480178">
    <property type="component" value="Chromosome"/>
</dbReference>
<reference evidence="3 4" key="1">
    <citation type="submission" date="2020-01" db="EMBL/GenBank/DDBJ databases">
        <authorList>
            <person name="Kim M.K."/>
        </authorList>
    </citation>
    <scope>NUCLEOTIDE SEQUENCE [LARGE SCALE GENOMIC DNA]</scope>
    <source>
        <strain evidence="3 4">172606-1</strain>
    </source>
</reference>
<dbReference type="RefSeq" id="WP_162444151.1">
    <property type="nucleotide sequence ID" value="NZ_CP048222.1"/>
</dbReference>
<dbReference type="InterPro" id="IPR029058">
    <property type="entry name" value="AB_hydrolase_fold"/>
</dbReference>
<dbReference type="Pfam" id="PF00561">
    <property type="entry name" value="Abhydrolase_1"/>
    <property type="match status" value="1"/>
</dbReference>
<sequence length="256" mass="29409">MQLYHKQVGESGAPIIVLHGLFGSSDNWQAIGKALSEEYKVFMIDQRNHGRSPRSHEFTYEAMSEDLLEFIGQHNLIMPVIIGHSMGGKTAMKFAIQYPDLFSKLVVVDISPKYYPVHHGSILEGLKSINLQQLSSRQEADEQLARHEPHPTVRQFLLKNLHRTDQGTFDWRINLPVLDEQIENVGEALSDEKSIDNPTLFLNGERSDYIKAEDRTFIRKIFTKAEFITVRNAGHWVHAEKPDEFVSIVRQFIKSR</sequence>
<dbReference type="PANTHER" id="PTHR46118">
    <property type="entry name" value="PROTEIN ABHD11"/>
    <property type="match status" value="1"/>
</dbReference>
<dbReference type="SUPFAM" id="SSF53474">
    <property type="entry name" value="alpha/beta-Hydrolases"/>
    <property type="match status" value="1"/>
</dbReference>
<dbReference type="AlphaFoldDB" id="A0A6C0GKC9"/>
<name>A0A6C0GKC9_9BACT</name>
<evidence type="ECO:0000256" key="1">
    <source>
        <dbReference type="ARBA" id="ARBA00022801"/>
    </source>
</evidence>
<proteinExistence type="predicted"/>
<dbReference type="GO" id="GO:0016787">
    <property type="term" value="F:hydrolase activity"/>
    <property type="evidence" value="ECO:0007669"/>
    <property type="project" value="UniProtKB-KW"/>
</dbReference>
<dbReference type="KEGG" id="rhoz:GXP67_16540"/>
<protein>
    <submittedName>
        <fullName evidence="3">Alpha/beta fold hydrolase</fullName>
    </submittedName>
</protein>